<dbReference type="AlphaFoldDB" id="A0AAD7QJU4"/>
<dbReference type="SUPFAM" id="SSF57701">
    <property type="entry name" value="Zn2/Cys6 DNA-binding domain"/>
    <property type="match status" value="1"/>
</dbReference>
<dbReference type="InterPro" id="IPR007219">
    <property type="entry name" value="XnlR_reg_dom"/>
</dbReference>
<evidence type="ECO:0000256" key="1">
    <source>
        <dbReference type="ARBA" id="ARBA00022723"/>
    </source>
</evidence>
<keyword evidence="2" id="KW-0539">Nucleus</keyword>
<dbReference type="GO" id="GO:0006351">
    <property type="term" value="P:DNA-templated transcription"/>
    <property type="evidence" value="ECO:0007669"/>
    <property type="project" value="InterPro"/>
</dbReference>
<evidence type="ECO:0000259" key="4">
    <source>
        <dbReference type="PROSITE" id="PS50048"/>
    </source>
</evidence>
<dbReference type="CDD" id="cd12148">
    <property type="entry name" value="fungal_TF_MHR"/>
    <property type="match status" value="1"/>
</dbReference>
<reference evidence="5" key="1">
    <citation type="submission" date="2023-03" db="EMBL/GenBank/DDBJ databases">
        <title>Near-Complete genome sequence of Lipomyces tetrasporous NRRL Y-64009, an oleaginous yeast capable of growing on lignocellulosic hydrolysates.</title>
        <authorList>
            <consortium name="Lawrence Berkeley National Laboratory"/>
            <person name="Jagtap S.S."/>
            <person name="Liu J.-J."/>
            <person name="Walukiewicz H.E."/>
            <person name="Pangilinan J."/>
            <person name="Lipzen A."/>
            <person name="Ahrendt S."/>
            <person name="Koriabine M."/>
            <person name="Cobaugh K."/>
            <person name="Salamov A."/>
            <person name="Yoshinaga Y."/>
            <person name="Ng V."/>
            <person name="Daum C."/>
            <person name="Grigoriev I.V."/>
            <person name="Slininger P.J."/>
            <person name="Dien B.S."/>
            <person name="Jin Y.-S."/>
            <person name="Rao C.V."/>
        </authorList>
    </citation>
    <scope>NUCLEOTIDE SEQUENCE</scope>
    <source>
        <strain evidence="5">NRRL Y-64009</strain>
    </source>
</reference>
<evidence type="ECO:0000313" key="5">
    <source>
        <dbReference type="EMBL" id="KAJ8096500.1"/>
    </source>
</evidence>
<feature type="region of interest" description="Disordered" evidence="3">
    <location>
        <begin position="108"/>
        <end position="181"/>
    </location>
</feature>
<dbReference type="CDD" id="cd00067">
    <property type="entry name" value="GAL4"/>
    <property type="match status" value="1"/>
</dbReference>
<feature type="compositionally biased region" description="Polar residues" evidence="3">
    <location>
        <begin position="139"/>
        <end position="158"/>
    </location>
</feature>
<dbReference type="Pfam" id="PF00172">
    <property type="entry name" value="Zn_clus"/>
    <property type="match status" value="1"/>
</dbReference>
<dbReference type="PANTHER" id="PTHR47431:SF4">
    <property type="entry name" value="ZN(II)2CYS6 TRANSCRIPTION FACTOR (EUROFUNG)"/>
    <property type="match status" value="1"/>
</dbReference>
<dbReference type="PROSITE" id="PS00463">
    <property type="entry name" value="ZN2_CY6_FUNGAL_1"/>
    <property type="match status" value="1"/>
</dbReference>
<accession>A0AAD7QJU4</accession>
<organism evidence="5 6">
    <name type="scientific">Lipomyces tetrasporus</name>
    <dbReference type="NCBI Taxonomy" id="54092"/>
    <lineage>
        <taxon>Eukaryota</taxon>
        <taxon>Fungi</taxon>
        <taxon>Dikarya</taxon>
        <taxon>Ascomycota</taxon>
        <taxon>Saccharomycotina</taxon>
        <taxon>Lipomycetes</taxon>
        <taxon>Lipomycetales</taxon>
        <taxon>Lipomycetaceae</taxon>
        <taxon>Lipomyces</taxon>
    </lineage>
</organism>
<dbReference type="InterPro" id="IPR036864">
    <property type="entry name" value="Zn2-C6_fun-type_DNA-bd_sf"/>
</dbReference>
<dbReference type="Gene3D" id="4.10.240.10">
    <property type="entry name" value="Zn(2)-C6 fungal-type DNA-binding domain"/>
    <property type="match status" value="1"/>
</dbReference>
<dbReference type="EMBL" id="JARPMG010000015">
    <property type="protein sequence ID" value="KAJ8096500.1"/>
    <property type="molecule type" value="Genomic_DNA"/>
</dbReference>
<dbReference type="GO" id="GO:0000981">
    <property type="term" value="F:DNA-binding transcription factor activity, RNA polymerase II-specific"/>
    <property type="evidence" value="ECO:0007669"/>
    <property type="project" value="InterPro"/>
</dbReference>
<keyword evidence="1" id="KW-0479">Metal-binding</keyword>
<comment type="caution">
    <text evidence="5">The sequence shown here is derived from an EMBL/GenBank/DDBJ whole genome shotgun (WGS) entry which is preliminary data.</text>
</comment>
<name>A0AAD7QJU4_9ASCO</name>
<dbReference type="Pfam" id="PF04082">
    <property type="entry name" value="Fungal_trans"/>
    <property type="match status" value="1"/>
</dbReference>
<dbReference type="RefSeq" id="XP_056039950.1">
    <property type="nucleotide sequence ID" value="XM_056188959.1"/>
</dbReference>
<dbReference type="PANTHER" id="PTHR47431">
    <property type="entry name" value="ZN(II)2CYS6 TRANSCRIPTION FACTOR (EUROFUNG)-RELATED"/>
    <property type="match status" value="1"/>
</dbReference>
<dbReference type="GO" id="GO:0003677">
    <property type="term" value="F:DNA binding"/>
    <property type="evidence" value="ECO:0007669"/>
    <property type="project" value="InterPro"/>
</dbReference>
<evidence type="ECO:0000313" key="6">
    <source>
        <dbReference type="Proteomes" id="UP001217417"/>
    </source>
</evidence>
<feature type="domain" description="Zn(2)-C6 fungal-type" evidence="4">
    <location>
        <begin position="75"/>
        <end position="105"/>
    </location>
</feature>
<feature type="compositionally biased region" description="Basic and acidic residues" evidence="3">
    <location>
        <begin position="116"/>
        <end position="131"/>
    </location>
</feature>
<sequence length="590" mass="64890">MDSSSEAAWCPLAEQAQRDAITITNADALFQTGAMGDDFSFSDFDQTLELYTTTCQFPSSASTPLTRAKSRVSLACIPCRSRHTKCDATVPACSQCLASSRTCSYAESRRGRAKGGRLEHRQRSLREHEQSEIEGPLQGRTQQSRPGSNDASSGNTSDGPFDLSVATQTNDNPSSSMSEPDESSTFLDVYYASFHDAHPFVLPRQFLNQRLQTNKFSLQHLLPVMEFVGSLFAPGAAKGMLRVRAESALSTDHLPATGFTVQSLLIFAIAVHACNEFVRARGILDHAIRIALQINMNSNSFSIANGEGCSVLEESWRRTWWSLYVTDGLFAAIRHCLTFSLRDIKADVDLPCEEATYQSGDIPQPRTLEEYYTREFAGEELIFSSFAYLIDLGHILGSLLALGTEPGEPFEPAVISADASLMNWALYLPKQKHLVVEDSGKVDEVLFQAHSLHSTLKVYLHRPRSQLAYDPIERTSKCAPPPSDKSVAERQRAYDFHTTKVLEAVEAGIGLFTLPSPFTKHTPMVICGLTLAILAQVSACRFKLKGPGYTAARDRVRLGLAAIKAMGEVWTIGSVTVKDLQIIARETLSL</sequence>
<dbReference type="GeneID" id="80884125"/>
<dbReference type="PROSITE" id="PS50048">
    <property type="entry name" value="ZN2_CY6_FUNGAL_2"/>
    <property type="match status" value="1"/>
</dbReference>
<protein>
    <recommendedName>
        <fullName evidence="4">Zn(2)-C6 fungal-type domain-containing protein</fullName>
    </recommendedName>
</protein>
<evidence type="ECO:0000256" key="2">
    <source>
        <dbReference type="ARBA" id="ARBA00023242"/>
    </source>
</evidence>
<dbReference type="Proteomes" id="UP001217417">
    <property type="component" value="Unassembled WGS sequence"/>
</dbReference>
<dbReference type="GO" id="GO:0008270">
    <property type="term" value="F:zinc ion binding"/>
    <property type="evidence" value="ECO:0007669"/>
    <property type="project" value="InterPro"/>
</dbReference>
<proteinExistence type="predicted"/>
<gene>
    <name evidence="5" type="ORF">POJ06DRAFT_263989</name>
</gene>
<evidence type="ECO:0000256" key="3">
    <source>
        <dbReference type="SAM" id="MobiDB-lite"/>
    </source>
</evidence>
<keyword evidence="6" id="KW-1185">Reference proteome</keyword>
<dbReference type="SMART" id="SM00066">
    <property type="entry name" value="GAL4"/>
    <property type="match status" value="1"/>
</dbReference>
<dbReference type="InterPro" id="IPR001138">
    <property type="entry name" value="Zn2Cys6_DnaBD"/>
</dbReference>